<sequence>MVYLGTSSGRPAR</sequence>
<name>A0A0A9ABP9_ARUDO</name>
<evidence type="ECO:0000313" key="1">
    <source>
        <dbReference type="EMBL" id="JAD46420.1"/>
    </source>
</evidence>
<reference evidence="1" key="1">
    <citation type="submission" date="2014-09" db="EMBL/GenBank/DDBJ databases">
        <authorList>
            <person name="Magalhaes I.L.F."/>
            <person name="Oliveira U."/>
            <person name="Santos F.R."/>
            <person name="Vidigal T.H.D.A."/>
            <person name="Brescovit A.D."/>
            <person name="Santos A.J."/>
        </authorList>
    </citation>
    <scope>NUCLEOTIDE SEQUENCE</scope>
    <source>
        <tissue evidence="1">Shoot tissue taken approximately 20 cm above the soil surface</tissue>
    </source>
</reference>
<proteinExistence type="predicted"/>
<protein>
    <submittedName>
        <fullName evidence="1">Uncharacterized protein</fullName>
    </submittedName>
</protein>
<reference evidence="1" key="2">
    <citation type="journal article" date="2015" name="Data Brief">
        <title>Shoot transcriptome of the giant reed, Arundo donax.</title>
        <authorList>
            <person name="Barrero R.A."/>
            <person name="Guerrero F.D."/>
            <person name="Moolhuijzen P."/>
            <person name="Goolsby J.A."/>
            <person name="Tidwell J."/>
            <person name="Bellgard S.E."/>
            <person name="Bellgard M.I."/>
        </authorList>
    </citation>
    <scope>NUCLEOTIDE SEQUENCE</scope>
    <source>
        <tissue evidence="1">Shoot tissue taken approximately 20 cm above the soil surface</tissue>
    </source>
</reference>
<organism evidence="1">
    <name type="scientific">Arundo donax</name>
    <name type="common">Giant reed</name>
    <name type="synonym">Donax arundinaceus</name>
    <dbReference type="NCBI Taxonomy" id="35708"/>
    <lineage>
        <taxon>Eukaryota</taxon>
        <taxon>Viridiplantae</taxon>
        <taxon>Streptophyta</taxon>
        <taxon>Embryophyta</taxon>
        <taxon>Tracheophyta</taxon>
        <taxon>Spermatophyta</taxon>
        <taxon>Magnoliopsida</taxon>
        <taxon>Liliopsida</taxon>
        <taxon>Poales</taxon>
        <taxon>Poaceae</taxon>
        <taxon>PACMAD clade</taxon>
        <taxon>Arundinoideae</taxon>
        <taxon>Arundineae</taxon>
        <taxon>Arundo</taxon>
    </lineage>
</organism>
<accession>A0A0A9ABP9</accession>
<dbReference type="EMBL" id="GBRH01251475">
    <property type="protein sequence ID" value="JAD46420.1"/>
    <property type="molecule type" value="Transcribed_RNA"/>
</dbReference>